<dbReference type="RefSeq" id="WP_151188104.1">
    <property type="nucleotide sequence ID" value="NZ_CP043626.1"/>
</dbReference>
<accession>A0A9X7N3W2</accession>
<name>A0A9X7N3W2_PSEDE</name>
<proteinExistence type="predicted"/>
<dbReference type="Proteomes" id="UP000326659">
    <property type="component" value="Chromosome"/>
</dbReference>
<organism evidence="1 2">
    <name type="scientific">Pseudomonas denitrificans</name>
    <dbReference type="NCBI Taxonomy" id="43306"/>
    <lineage>
        <taxon>Bacteria</taxon>
        <taxon>Pseudomonadati</taxon>
        <taxon>Pseudomonadota</taxon>
        <taxon>Gammaproteobacteria</taxon>
        <taxon>Pseudomonadales</taxon>
        <taxon>Pseudomonadaceae</taxon>
        <taxon>Halopseudomonas</taxon>
    </lineage>
</organism>
<dbReference type="AlphaFoldDB" id="A0A9X7N3W2"/>
<keyword evidence="2" id="KW-1185">Reference proteome</keyword>
<sequence>MITAGHRLPDIEHYTLDQIELYQKHAHAGRLEAARLALVVARGAQAKKKDYLQLSKELENVGKNHDATGY</sequence>
<evidence type="ECO:0000313" key="2">
    <source>
        <dbReference type="Proteomes" id="UP000326659"/>
    </source>
</evidence>
<evidence type="ECO:0000313" key="1">
    <source>
        <dbReference type="EMBL" id="QEY73220.1"/>
    </source>
</evidence>
<dbReference type="KEGG" id="pden:F1C79_17290"/>
<protein>
    <submittedName>
        <fullName evidence="1">Uncharacterized protein</fullName>
    </submittedName>
</protein>
<dbReference type="EMBL" id="CP043626">
    <property type="protein sequence ID" value="QEY73220.1"/>
    <property type="molecule type" value="Genomic_DNA"/>
</dbReference>
<gene>
    <name evidence="1" type="ORF">F1C79_17290</name>
</gene>
<reference evidence="1 2" key="1">
    <citation type="submission" date="2019-09" db="EMBL/GenBank/DDBJ databases">
        <title>Prosopis cineraria nodule microbiome.</title>
        <authorList>
            <person name="Chaluvadi S.R."/>
            <person name="Ali R."/>
            <person name="Wang X."/>
        </authorList>
    </citation>
    <scope>NUCLEOTIDE SEQUENCE [LARGE SCALE GENOMIC DNA]</scope>
    <source>
        <strain evidence="1 2">BG1</strain>
    </source>
</reference>